<proteinExistence type="predicted"/>
<dbReference type="AlphaFoldDB" id="A0AAN8YM75"/>
<name>A0AAN8YM75_SOLBU</name>
<dbReference type="Proteomes" id="UP001371456">
    <property type="component" value="Unassembled WGS sequence"/>
</dbReference>
<accession>A0AAN8YM75</accession>
<evidence type="ECO:0000313" key="1">
    <source>
        <dbReference type="EMBL" id="KAK6794053.1"/>
    </source>
</evidence>
<evidence type="ECO:0000313" key="2">
    <source>
        <dbReference type="Proteomes" id="UP001371456"/>
    </source>
</evidence>
<keyword evidence="2" id="KW-1185">Reference proteome</keyword>
<organism evidence="1 2">
    <name type="scientific">Solanum bulbocastanum</name>
    <name type="common">Wild potato</name>
    <dbReference type="NCBI Taxonomy" id="147425"/>
    <lineage>
        <taxon>Eukaryota</taxon>
        <taxon>Viridiplantae</taxon>
        <taxon>Streptophyta</taxon>
        <taxon>Embryophyta</taxon>
        <taxon>Tracheophyta</taxon>
        <taxon>Spermatophyta</taxon>
        <taxon>Magnoliopsida</taxon>
        <taxon>eudicotyledons</taxon>
        <taxon>Gunneridae</taxon>
        <taxon>Pentapetalae</taxon>
        <taxon>asterids</taxon>
        <taxon>lamiids</taxon>
        <taxon>Solanales</taxon>
        <taxon>Solanaceae</taxon>
        <taxon>Solanoideae</taxon>
        <taxon>Solaneae</taxon>
        <taxon>Solanum</taxon>
    </lineage>
</organism>
<reference evidence="1 2" key="1">
    <citation type="submission" date="2024-02" db="EMBL/GenBank/DDBJ databases">
        <title>de novo genome assembly of Solanum bulbocastanum strain 11H21.</title>
        <authorList>
            <person name="Hosaka A.J."/>
        </authorList>
    </citation>
    <scope>NUCLEOTIDE SEQUENCE [LARGE SCALE GENOMIC DNA]</scope>
    <source>
        <tissue evidence="1">Young leaves</tissue>
    </source>
</reference>
<sequence>MHKHIFIHFPFDPGGKLFKPSSIVSIQTDQPRLPRLHSKPPFAALLLIFLAQVEQSVKIAKEFNFEGPVIFGGVDFKTNAHLVAANFSSKMQSTVAAVTAMLQE</sequence>
<comment type="caution">
    <text evidence="1">The sequence shown here is derived from an EMBL/GenBank/DDBJ whole genome shotgun (WGS) entry which is preliminary data.</text>
</comment>
<protein>
    <submittedName>
        <fullName evidence="1">Uncharacterized protein</fullName>
    </submittedName>
</protein>
<dbReference type="EMBL" id="JBANQN010000003">
    <property type="protein sequence ID" value="KAK6794053.1"/>
    <property type="molecule type" value="Genomic_DNA"/>
</dbReference>
<gene>
    <name evidence="1" type="ORF">RDI58_007506</name>
</gene>